<evidence type="ECO:0008006" key="6">
    <source>
        <dbReference type="Google" id="ProtNLM"/>
    </source>
</evidence>
<dbReference type="GO" id="GO:0003676">
    <property type="term" value="F:nucleic acid binding"/>
    <property type="evidence" value="ECO:0007669"/>
    <property type="project" value="InterPro"/>
</dbReference>
<keyword evidence="3" id="KW-0809">Transit peptide</keyword>
<dbReference type="Pfam" id="PF02536">
    <property type="entry name" value="mTERF"/>
    <property type="match status" value="1"/>
</dbReference>
<dbReference type="AlphaFoldDB" id="A0A7J9J0Z3"/>
<keyword evidence="2" id="KW-0805">Transcription regulation</keyword>
<dbReference type="PANTHER" id="PTHR13068">
    <property type="entry name" value="CGI-12 PROTEIN-RELATED"/>
    <property type="match status" value="1"/>
</dbReference>
<evidence type="ECO:0000313" key="5">
    <source>
        <dbReference type="Proteomes" id="UP000593575"/>
    </source>
</evidence>
<comment type="caution">
    <text evidence="4">The sequence shown here is derived from an EMBL/GenBank/DDBJ whole genome shotgun (WGS) entry which is preliminary data.</text>
</comment>
<gene>
    <name evidence="4" type="ORF">Goarm_012541</name>
</gene>
<comment type="similarity">
    <text evidence="1">Belongs to the mTERF family.</text>
</comment>
<dbReference type="Proteomes" id="UP000593575">
    <property type="component" value="Unassembled WGS sequence"/>
</dbReference>
<dbReference type="PANTHER" id="PTHR13068:SF166">
    <property type="entry name" value="TRANSCRIPTION TERMINATION FACTOR MTERF15, MITOCHONDRIAL-LIKE"/>
    <property type="match status" value="1"/>
</dbReference>
<sequence>TELGFSPESALRISKYVHFKTPEKPDSVIAFLEQHGFSNTQIRQIILTRPALLCYDVKKTFLPKFQFFQSKGVTGPEISKLLVYNPRILSRSLEKRIIPCFNQLSKLLQSDSKAITALRRNPYLMVCNFDTYVLPNIKTLIDNGVPESNIVTMFNYHPWSFVMLPDRFKEIVKDVKEMGFNPLLVKFLHAVILFRKVSKPAMESKFDVYKKWGWSDDEIWEAFRRYPGVLEASKEKITAILDFLVNEMGFQSLILANHPSVISRSLEKRIVPRALFARELLSKGLIKDLKFSVVFGTSEKVFVQRFVNQYKDKAPELLKLYEEKLKFAVMKIKFGVGFGVALSLWLYRSRFTLVLMVFGLQGKSTNVIPTLYLYFKVLPSDVSPDISSGFAQKEFSMLSPMLDNGHVRLISRTNMVELERGFKFGCHRFDGGDFRRWWSKLEQFFEAEEVQEQAKVRTVMLHLEEKALNCHHFFCQRQGGLPQLTWDIYARGLRERFDSTTFLDLMTELVSLKQYGTIDA</sequence>
<dbReference type="SMART" id="SM00733">
    <property type="entry name" value="Mterf"/>
    <property type="match status" value="6"/>
</dbReference>
<evidence type="ECO:0000313" key="4">
    <source>
        <dbReference type="EMBL" id="MBA0827793.1"/>
    </source>
</evidence>
<dbReference type="InterPro" id="IPR003690">
    <property type="entry name" value="MTERF"/>
</dbReference>
<accession>A0A7J9J0Z3</accession>
<proteinExistence type="inferred from homology"/>
<dbReference type="Gene3D" id="1.25.70.10">
    <property type="entry name" value="Transcription termination factor 3, mitochondrial"/>
    <property type="match status" value="1"/>
</dbReference>
<dbReference type="FunFam" id="1.25.70.10:FF:000001">
    <property type="entry name" value="Mitochondrial transcription termination factor-like"/>
    <property type="match status" value="1"/>
</dbReference>
<evidence type="ECO:0000256" key="1">
    <source>
        <dbReference type="ARBA" id="ARBA00007692"/>
    </source>
</evidence>
<evidence type="ECO:0000256" key="2">
    <source>
        <dbReference type="ARBA" id="ARBA00022472"/>
    </source>
</evidence>
<keyword evidence="2" id="KW-0804">Transcription</keyword>
<dbReference type="GO" id="GO:0006353">
    <property type="term" value="P:DNA-templated transcription termination"/>
    <property type="evidence" value="ECO:0007669"/>
    <property type="project" value="UniProtKB-KW"/>
</dbReference>
<evidence type="ECO:0000256" key="3">
    <source>
        <dbReference type="ARBA" id="ARBA00022946"/>
    </source>
</evidence>
<protein>
    <recommendedName>
        <fullName evidence="6">Mitochondrial transcription termination factor family protein</fullName>
    </recommendedName>
</protein>
<keyword evidence="2" id="KW-0806">Transcription termination</keyword>
<feature type="non-terminal residue" evidence="4">
    <location>
        <position position="520"/>
    </location>
</feature>
<dbReference type="InterPro" id="IPR038538">
    <property type="entry name" value="MTERF_sf"/>
</dbReference>
<dbReference type="EMBL" id="JABFAE010000005">
    <property type="protein sequence ID" value="MBA0827793.1"/>
    <property type="molecule type" value="Genomic_DNA"/>
</dbReference>
<reference evidence="4 5" key="1">
    <citation type="journal article" date="2019" name="Genome Biol. Evol.">
        <title>Insights into the evolution of the New World diploid cottons (Gossypium, subgenus Houzingenia) based on genome sequencing.</title>
        <authorList>
            <person name="Grover C.E."/>
            <person name="Arick M.A. 2nd"/>
            <person name="Thrash A."/>
            <person name="Conover J.L."/>
            <person name="Sanders W.S."/>
            <person name="Peterson D.G."/>
            <person name="Frelichowski J.E."/>
            <person name="Scheffler J.A."/>
            <person name="Scheffler B.E."/>
            <person name="Wendel J.F."/>
        </authorList>
    </citation>
    <scope>NUCLEOTIDE SEQUENCE [LARGE SCALE GENOMIC DNA]</scope>
    <source>
        <strain evidence="4">6</strain>
        <tissue evidence="4">Leaf</tissue>
    </source>
</reference>
<name>A0A7J9J0Z3_9ROSI</name>
<keyword evidence="5" id="KW-1185">Reference proteome</keyword>
<organism evidence="4 5">
    <name type="scientific">Gossypium armourianum</name>
    <dbReference type="NCBI Taxonomy" id="34283"/>
    <lineage>
        <taxon>Eukaryota</taxon>
        <taxon>Viridiplantae</taxon>
        <taxon>Streptophyta</taxon>
        <taxon>Embryophyta</taxon>
        <taxon>Tracheophyta</taxon>
        <taxon>Spermatophyta</taxon>
        <taxon>Magnoliopsida</taxon>
        <taxon>eudicotyledons</taxon>
        <taxon>Gunneridae</taxon>
        <taxon>Pentapetalae</taxon>
        <taxon>rosids</taxon>
        <taxon>malvids</taxon>
        <taxon>Malvales</taxon>
        <taxon>Malvaceae</taxon>
        <taxon>Malvoideae</taxon>
        <taxon>Gossypium</taxon>
    </lineage>
</organism>